<keyword evidence="1" id="KW-0812">Transmembrane</keyword>
<sequence>MSVLAVLLIAVATSDLCRRSRFPSWLPLLAGPLAVLLFGLLAGLAAAAEIVLLVLAAAVAFGWALLVDRSRRRGVAEHWPLAVLLTGVLAMLLLGGLAGPADGLVERWLRTVGWRPTVGLSADRFLLILGLFGFQLSTANELVRQVLAAVGAIKPHGEPQASDQLRGGRLLGPMERLLILGLGLAGQITAASLVIAAKSLIRFPELNARRGSTSSVTAVGIDEVTEYFLVGSFVSWLIALIGLGGAHLI</sequence>
<keyword evidence="1" id="KW-0472">Membrane</keyword>
<keyword evidence="3" id="KW-1185">Reference proteome</keyword>
<protein>
    <submittedName>
        <fullName evidence="2">Uncharacterized protein</fullName>
    </submittedName>
</protein>
<feature type="transmembrane region" description="Helical" evidence="1">
    <location>
        <begin position="177"/>
        <end position="197"/>
    </location>
</feature>
<evidence type="ECO:0000313" key="3">
    <source>
        <dbReference type="Proteomes" id="UP000199103"/>
    </source>
</evidence>
<dbReference type="AlphaFoldDB" id="A0A1H2APF9"/>
<dbReference type="STRING" id="630515.SAMN04489812_6117"/>
<proteinExistence type="predicted"/>
<evidence type="ECO:0000256" key="1">
    <source>
        <dbReference type="SAM" id="Phobius"/>
    </source>
</evidence>
<feature type="transmembrane region" description="Helical" evidence="1">
    <location>
        <begin position="227"/>
        <end position="248"/>
    </location>
</feature>
<organism evidence="2 3">
    <name type="scientific">Microlunatus soli</name>
    <dbReference type="NCBI Taxonomy" id="630515"/>
    <lineage>
        <taxon>Bacteria</taxon>
        <taxon>Bacillati</taxon>
        <taxon>Actinomycetota</taxon>
        <taxon>Actinomycetes</taxon>
        <taxon>Propionibacteriales</taxon>
        <taxon>Propionibacteriaceae</taxon>
        <taxon>Microlunatus</taxon>
    </lineage>
</organism>
<dbReference type="RefSeq" id="WP_091531383.1">
    <property type="nucleotide sequence ID" value="NZ_LT629772.1"/>
</dbReference>
<name>A0A1H2APF9_9ACTN</name>
<dbReference type="OrthoDB" id="4715924at2"/>
<dbReference type="EMBL" id="LT629772">
    <property type="protein sequence ID" value="SDT47820.1"/>
    <property type="molecule type" value="Genomic_DNA"/>
</dbReference>
<accession>A0A1H2APF9</accession>
<feature type="transmembrane region" description="Helical" evidence="1">
    <location>
        <begin position="35"/>
        <end position="67"/>
    </location>
</feature>
<dbReference type="Proteomes" id="UP000199103">
    <property type="component" value="Chromosome I"/>
</dbReference>
<keyword evidence="1" id="KW-1133">Transmembrane helix</keyword>
<evidence type="ECO:0000313" key="2">
    <source>
        <dbReference type="EMBL" id="SDT47820.1"/>
    </source>
</evidence>
<feature type="transmembrane region" description="Helical" evidence="1">
    <location>
        <begin position="79"/>
        <end position="98"/>
    </location>
</feature>
<reference evidence="2 3" key="1">
    <citation type="submission" date="2016-10" db="EMBL/GenBank/DDBJ databases">
        <authorList>
            <person name="de Groot N.N."/>
        </authorList>
    </citation>
    <scope>NUCLEOTIDE SEQUENCE [LARGE SCALE GENOMIC DNA]</scope>
    <source>
        <strain evidence="2 3">DSM 21800</strain>
    </source>
</reference>
<gene>
    <name evidence="2" type="ORF">SAMN04489812_6117</name>
</gene>